<dbReference type="EMBL" id="BMLG01000008">
    <property type="protein sequence ID" value="GGM31689.1"/>
    <property type="molecule type" value="Genomic_DNA"/>
</dbReference>
<evidence type="ECO:0000313" key="1">
    <source>
        <dbReference type="EMBL" id="GGM31689.1"/>
    </source>
</evidence>
<evidence type="ECO:0000313" key="2">
    <source>
        <dbReference type="Proteomes" id="UP000618460"/>
    </source>
</evidence>
<dbReference type="AlphaFoldDB" id="A0A917TPR9"/>
<protein>
    <recommendedName>
        <fullName evidence="3">Competence protein CoiA</fullName>
    </recommendedName>
</protein>
<name>A0A917TPR9_9BACI</name>
<comment type="caution">
    <text evidence="1">The sequence shown here is derived from an EMBL/GenBank/DDBJ whole genome shotgun (WGS) entry which is preliminary data.</text>
</comment>
<dbReference type="Proteomes" id="UP000618460">
    <property type="component" value="Unassembled WGS sequence"/>
</dbReference>
<keyword evidence="2" id="KW-1185">Reference proteome</keyword>
<reference evidence="1" key="1">
    <citation type="journal article" date="2014" name="Int. J. Syst. Evol. Microbiol.">
        <title>Complete genome sequence of Corynebacterium casei LMG S-19264T (=DSM 44701T), isolated from a smear-ripened cheese.</title>
        <authorList>
            <consortium name="US DOE Joint Genome Institute (JGI-PGF)"/>
            <person name="Walter F."/>
            <person name="Albersmeier A."/>
            <person name="Kalinowski J."/>
            <person name="Ruckert C."/>
        </authorList>
    </citation>
    <scope>NUCLEOTIDE SEQUENCE</scope>
    <source>
        <strain evidence="1">CGMCC 1.6333</strain>
    </source>
</reference>
<dbReference type="OrthoDB" id="2679443at2"/>
<proteinExistence type="predicted"/>
<organism evidence="1 2">
    <name type="scientific">Paraliobacillus quinghaiensis</name>
    <dbReference type="NCBI Taxonomy" id="470815"/>
    <lineage>
        <taxon>Bacteria</taxon>
        <taxon>Bacillati</taxon>
        <taxon>Bacillota</taxon>
        <taxon>Bacilli</taxon>
        <taxon>Bacillales</taxon>
        <taxon>Bacillaceae</taxon>
        <taxon>Paraliobacillus</taxon>
    </lineage>
</organism>
<reference evidence="1" key="2">
    <citation type="submission" date="2020-09" db="EMBL/GenBank/DDBJ databases">
        <authorList>
            <person name="Sun Q."/>
            <person name="Zhou Y."/>
        </authorList>
    </citation>
    <scope>NUCLEOTIDE SEQUENCE</scope>
    <source>
        <strain evidence="1">CGMCC 1.6333</strain>
    </source>
</reference>
<evidence type="ECO:0008006" key="3">
    <source>
        <dbReference type="Google" id="ProtNLM"/>
    </source>
</evidence>
<sequence>MDAAYLHNSVFNIEQKRREIEQQNKSFSRSEVKRWFEVNYRAFSKKNAFTCLCCNKPLIMNLTIEEGRPFYFRHNDESECSYSTNTRTYEKYVSKLENKPKKDSGLTIFREILQGELKPYNIEIERGYHFKKKLFFIPDFIINFPDSEKRWVIDYFTAINKDSRSGNYARHLAKRMKTYEAEGFKSFSFVDHSWISLIEETNIGTLLEAENYVTSKSHEDNLWDDFLKENVEGDLLDFFIKDTKATIREFNTRSIAYVDISNRLCTVLRFIPIVQNVRNITYYRLSSSEIPLAKALVMNDEKNHFVLSIENEDEKRTLFLKALIEKKQQSELGVFDKLDLSHFSIV</sequence>
<gene>
    <name evidence="1" type="ORF">GCM10011351_17350</name>
</gene>
<dbReference type="RefSeq" id="WP_117155075.1">
    <property type="nucleotide sequence ID" value="NZ_BMLG01000008.1"/>
</dbReference>
<accession>A0A917TPR9</accession>